<protein>
    <submittedName>
        <fullName evidence="8">RNA polymerase sigma factor (Sigma-70 family)</fullName>
    </submittedName>
</protein>
<dbReference type="InterPro" id="IPR013325">
    <property type="entry name" value="RNA_pol_sigma_r2"/>
</dbReference>
<dbReference type="Pfam" id="PF04542">
    <property type="entry name" value="Sigma70_r2"/>
    <property type="match status" value="1"/>
</dbReference>
<dbReference type="PANTHER" id="PTHR43133">
    <property type="entry name" value="RNA POLYMERASE ECF-TYPE SIGMA FACTO"/>
    <property type="match status" value="1"/>
</dbReference>
<dbReference type="Pfam" id="PF08281">
    <property type="entry name" value="Sigma70_r4_2"/>
    <property type="match status" value="1"/>
</dbReference>
<dbReference type="SUPFAM" id="SSF88946">
    <property type="entry name" value="Sigma2 domain of RNA polymerase sigma factors"/>
    <property type="match status" value="1"/>
</dbReference>
<dbReference type="Gene3D" id="1.10.10.10">
    <property type="entry name" value="Winged helix-like DNA-binding domain superfamily/Winged helix DNA-binding domain"/>
    <property type="match status" value="1"/>
</dbReference>
<dbReference type="SUPFAM" id="SSF88659">
    <property type="entry name" value="Sigma3 and sigma4 domains of RNA polymerase sigma factors"/>
    <property type="match status" value="1"/>
</dbReference>
<name>A0ABV2RER1_9CAUL</name>
<reference evidence="8 9" key="1">
    <citation type="submission" date="2024-06" db="EMBL/GenBank/DDBJ databases">
        <title>Sorghum-associated microbial communities from plants grown in Nebraska, USA.</title>
        <authorList>
            <person name="Schachtman D."/>
        </authorList>
    </citation>
    <scope>NUCLEOTIDE SEQUENCE [LARGE SCALE GENOMIC DNA]</scope>
    <source>
        <strain evidence="8 9">2814</strain>
    </source>
</reference>
<evidence type="ECO:0000256" key="2">
    <source>
        <dbReference type="ARBA" id="ARBA00023015"/>
    </source>
</evidence>
<evidence type="ECO:0000256" key="3">
    <source>
        <dbReference type="ARBA" id="ARBA00023082"/>
    </source>
</evidence>
<evidence type="ECO:0000259" key="7">
    <source>
        <dbReference type="Pfam" id="PF08281"/>
    </source>
</evidence>
<dbReference type="InterPro" id="IPR013324">
    <property type="entry name" value="RNA_pol_sigma_r3/r4-like"/>
</dbReference>
<evidence type="ECO:0000256" key="4">
    <source>
        <dbReference type="ARBA" id="ARBA00023125"/>
    </source>
</evidence>
<dbReference type="CDD" id="cd06171">
    <property type="entry name" value="Sigma70_r4"/>
    <property type="match status" value="1"/>
</dbReference>
<dbReference type="InterPro" id="IPR013249">
    <property type="entry name" value="RNA_pol_sigma70_r4_t2"/>
</dbReference>
<keyword evidence="4" id="KW-0238">DNA-binding</keyword>
<dbReference type="Gene3D" id="1.10.1740.10">
    <property type="match status" value="1"/>
</dbReference>
<proteinExistence type="inferred from homology"/>
<evidence type="ECO:0000256" key="1">
    <source>
        <dbReference type="ARBA" id="ARBA00010641"/>
    </source>
</evidence>
<dbReference type="InterPro" id="IPR014284">
    <property type="entry name" value="RNA_pol_sigma-70_dom"/>
</dbReference>
<dbReference type="RefSeq" id="WP_354090032.1">
    <property type="nucleotide sequence ID" value="NZ_JBEPTF010000004.1"/>
</dbReference>
<gene>
    <name evidence="8" type="ORF">ABIE19_003025</name>
</gene>
<dbReference type="EMBL" id="JBEPTF010000004">
    <property type="protein sequence ID" value="MET4685076.1"/>
    <property type="molecule type" value="Genomic_DNA"/>
</dbReference>
<dbReference type="Proteomes" id="UP001549313">
    <property type="component" value="Unassembled WGS sequence"/>
</dbReference>
<evidence type="ECO:0000313" key="9">
    <source>
        <dbReference type="Proteomes" id="UP001549313"/>
    </source>
</evidence>
<dbReference type="NCBIfam" id="TIGR02937">
    <property type="entry name" value="sigma70-ECF"/>
    <property type="match status" value="1"/>
</dbReference>
<organism evidence="8 9">
    <name type="scientific">Brevundimonas faecalis</name>
    <dbReference type="NCBI Taxonomy" id="947378"/>
    <lineage>
        <taxon>Bacteria</taxon>
        <taxon>Pseudomonadati</taxon>
        <taxon>Pseudomonadota</taxon>
        <taxon>Alphaproteobacteria</taxon>
        <taxon>Caulobacterales</taxon>
        <taxon>Caulobacteraceae</taxon>
        <taxon>Brevundimonas</taxon>
    </lineage>
</organism>
<dbReference type="InterPro" id="IPR039425">
    <property type="entry name" value="RNA_pol_sigma-70-like"/>
</dbReference>
<keyword evidence="5" id="KW-0804">Transcription</keyword>
<sequence>MTAEGDTEEARAARGDRAAFSALMAATSGDLYRFVRRYVGDADEARDLLQETYAAAWLAMRRYDPARPFATWLRAIAVNKCRDWGRKRAVRRIVRGVMGLDAPEALARGEPAPEPEARLDDRRRMAALDRALADLPDTLKAPLLLASLEGRSHAEIAELLGVTPKAVETRIARARQRLASVLKS</sequence>
<evidence type="ECO:0000259" key="6">
    <source>
        <dbReference type="Pfam" id="PF04542"/>
    </source>
</evidence>
<dbReference type="InterPro" id="IPR036388">
    <property type="entry name" value="WH-like_DNA-bd_sf"/>
</dbReference>
<comment type="caution">
    <text evidence="8">The sequence shown here is derived from an EMBL/GenBank/DDBJ whole genome shotgun (WGS) entry which is preliminary data.</text>
</comment>
<keyword evidence="3" id="KW-0731">Sigma factor</keyword>
<accession>A0ABV2RER1</accession>
<dbReference type="PANTHER" id="PTHR43133:SF8">
    <property type="entry name" value="RNA POLYMERASE SIGMA FACTOR HI_1459-RELATED"/>
    <property type="match status" value="1"/>
</dbReference>
<evidence type="ECO:0000256" key="5">
    <source>
        <dbReference type="ARBA" id="ARBA00023163"/>
    </source>
</evidence>
<feature type="domain" description="RNA polymerase sigma factor 70 region 4 type 2" evidence="7">
    <location>
        <begin position="127"/>
        <end position="178"/>
    </location>
</feature>
<feature type="domain" description="RNA polymerase sigma-70 region 2" evidence="6">
    <location>
        <begin position="27"/>
        <end position="89"/>
    </location>
</feature>
<evidence type="ECO:0000313" key="8">
    <source>
        <dbReference type="EMBL" id="MET4685076.1"/>
    </source>
</evidence>
<keyword evidence="9" id="KW-1185">Reference proteome</keyword>
<comment type="similarity">
    <text evidence="1">Belongs to the sigma-70 factor family. ECF subfamily.</text>
</comment>
<keyword evidence="2" id="KW-0805">Transcription regulation</keyword>
<dbReference type="InterPro" id="IPR007627">
    <property type="entry name" value="RNA_pol_sigma70_r2"/>
</dbReference>